<proteinExistence type="predicted"/>
<protein>
    <submittedName>
        <fullName evidence="2">Uncharacterized protein</fullName>
    </submittedName>
</protein>
<accession>A0A2J0UDQ3</accession>
<evidence type="ECO:0000313" key="2">
    <source>
        <dbReference type="EMBL" id="PJL31572.1"/>
    </source>
</evidence>
<comment type="caution">
    <text evidence="2">The sequence shown here is derived from an EMBL/GenBank/DDBJ whole genome shotgun (WGS) entry which is preliminary data.</text>
</comment>
<reference evidence="2 3" key="1">
    <citation type="journal article" date="2017" name="Front. Microbiol.">
        <title>Double-Face Meets the Bacterial World: The Opportunistic Pathogen Stenotrophomonas maltophilia.</title>
        <authorList>
            <person name="Lira F."/>
            <person name="Berg G."/>
            <person name="Martinez J.L."/>
        </authorList>
    </citation>
    <scope>NUCLEOTIDE SEQUENCE [LARGE SCALE GENOMIC DNA]</scope>
    <source>
        <strain evidence="2 3">EA1</strain>
    </source>
</reference>
<name>A0A2J0UDQ3_STEMA</name>
<gene>
    <name evidence="2" type="ORF">B9Y64_08335</name>
</gene>
<organism evidence="2 3">
    <name type="scientific">Stenotrophomonas maltophilia</name>
    <name type="common">Pseudomonas maltophilia</name>
    <name type="synonym">Xanthomonas maltophilia</name>
    <dbReference type="NCBI Taxonomy" id="40324"/>
    <lineage>
        <taxon>Bacteria</taxon>
        <taxon>Pseudomonadati</taxon>
        <taxon>Pseudomonadota</taxon>
        <taxon>Gammaproteobacteria</taxon>
        <taxon>Lysobacterales</taxon>
        <taxon>Lysobacteraceae</taxon>
        <taxon>Stenotrophomonas</taxon>
        <taxon>Stenotrophomonas maltophilia group</taxon>
    </lineage>
</organism>
<dbReference type="EMBL" id="NEQV01000002">
    <property type="protein sequence ID" value="PJL31572.1"/>
    <property type="molecule type" value="Genomic_DNA"/>
</dbReference>
<sequence length="377" mass="39895">MSIFKNTAAAGVAPGLRDMPAAPARRGRLAAALGSIRNGANTLLHGRQGKQASPVGVPVPRSRSEANSGFASMPPAAPQRASIATLLSAKVAVKGHIGLPGLARRMDDALLLAWGNGASDGACIDTLTRIGASAQASPAFHQTLQDIPREAAGADHLPDGHAKLLAECLADSLLLVADEQLSSVARLISDSILRHFDDCRDQQKVLDKLAVKISSNAALWTHITPQAERFCRMPTPGMLRALVRCQGPRHVAARILLLDAYQAVIDGLLGGAVRAFHVNWDDDRYPTGDSLGQDIALVQAAAITHAEGRSPEALLVRPGRGRSQSMMEYMRGSELAQAGIERALDQTSLMLSLRRSHTDTAPRSVIGHHAPRAGSNL</sequence>
<dbReference type="Proteomes" id="UP000230167">
    <property type="component" value="Unassembled WGS sequence"/>
</dbReference>
<evidence type="ECO:0000256" key="1">
    <source>
        <dbReference type="SAM" id="MobiDB-lite"/>
    </source>
</evidence>
<dbReference type="RefSeq" id="WP_100440289.1">
    <property type="nucleotide sequence ID" value="NZ_CBCPIZ010000029.1"/>
</dbReference>
<dbReference type="AlphaFoldDB" id="A0A2J0UDQ3"/>
<feature type="region of interest" description="Disordered" evidence="1">
    <location>
        <begin position="45"/>
        <end position="74"/>
    </location>
</feature>
<evidence type="ECO:0000313" key="3">
    <source>
        <dbReference type="Proteomes" id="UP000230167"/>
    </source>
</evidence>